<dbReference type="PIRSF" id="PIRSF016719">
    <property type="entry name" value="UCP016719"/>
    <property type="match status" value="1"/>
</dbReference>
<feature type="domain" description="Peptidoglycan beta-N-acetylmuramidase NamZ C-terminal" evidence="2">
    <location>
        <begin position="243"/>
        <end position="381"/>
    </location>
</feature>
<dbReference type="GO" id="GO:0033922">
    <property type="term" value="F:peptidoglycan beta-N-acetylmuramidase activity"/>
    <property type="evidence" value="ECO:0007669"/>
    <property type="project" value="InterPro"/>
</dbReference>
<evidence type="ECO:0000313" key="3">
    <source>
        <dbReference type="EMBL" id="MBO8437496.1"/>
    </source>
</evidence>
<organism evidence="3 4">
    <name type="scientific">Candidatus Caccoplasma merdipullorum</name>
    <dbReference type="NCBI Taxonomy" id="2840718"/>
    <lineage>
        <taxon>Bacteria</taxon>
        <taxon>Pseudomonadati</taxon>
        <taxon>Bacteroidota</taxon>
        <taxon>Bacteroidia</taxon>
        <taxon>Bacteroidales</taxon>
        <taxon>Bacteroidaceae</taxon>
        <taxon>Bacteroidaceae incertae sedis</taxon>
        <taxon>Candidatus Caccoplasma</taxon>
    </lineage>
</organism>
<dbReference type="Gene3D" id="3.90.1150.140">
    <property type="match status" value="1"/>
</dbReference>
<dbReference type="InterPro" id="IPR048503">
    <property type="entry name" value="NamZ_C"/>
</dbReference>
<sequence>MPKHLFTTLLFILSISVQGQIKTGADNIIARQADILKGKRVGAIVNQTSLISDGTHLIDALVGCGVDITVIFAPEHGFRGTADAGEHISDGIDPVSKLPVISLYGKNKKPSDEQLSNVDVLLFDIQDVGARFYTYTSTMYYAMQAAAENGKQFVVLDRPNPNDYVDGPVIVPSLYSFVGTMPLPVMHGLTVGELARMIKGENWGNTASLNLTVVPCSGWKHGEPYSLKVKPSPNLPDDQSISLYPSLCLFEGTIISVGRGTTYPFKVIGAPISTLGNFTFTPEALPGFDKNPMYKGKTCYGEDLRKAESPKGFSLEYLFRMYKLSRKGAAFFTSPSFFDRLAGDPTLRQDIISGKSIEEIRSGWSEDLARYKAVRSKYLLYEEPLQ</sequence>
<dbReference type="EMBL" id="JADIMW010000010">
    <property type="protein sequence ID" value="MBO8437496.1"/>
    <property type="molecule type" value="Genomic_DNA"/>
</dbReference>
<reference evidence="3" key="2">
    <citation type="journal article" date="2021" name="PeerJ">
        <title>Extensive microbial diversity within the chicken gut microbiome revealed by metagenomics and culture.</title>
        <authorList>
            <person name="Gilroy R."/>
            <person name="Ravi A."/>
            <person name="Getino M."/>
            <person name="Pursley I."/>
            <person name="Horton D.L."/>
            <person name="Alikhan N.F."/>
            <person name="Baker D."/>
            <person name="Gharbi K."/>
            <person name="Hall N."/>
            <person name="Watson M."/>
            <person name="Adriaenssens E.M."/>
            <person name="Foster-Nyarko E."/>
            <person name="Jarju S."/>
            <person name="Secka A."/>
            <person name="Antonio M."/>
            <person name="Oren A."/>
            <person name="Chaudhuri R.R."/>
            <person name="La Ragione R."/>
            <person name="Hildebrand F."/>
            <person name="Pallen M.J."/>
        </authorList>
    </citation>
    <scope>NUCLEOTIDE SEQUENCE</scope>
    <source>
        <strain evidence="3">G3-4614</strain>
    </source>
</reference>
<evidence type="ECO:0000313" key="4">
    <source>
        <dbReference type="Proteomes" id="UP000823636"/>
    </source>
</evidence>
<reference evidence="3" key="1">
    <citation type="submission" date="2020-10" db="EMBL/GenBank/DDBJ databases">
        <authorList>
            <person name="Gilroy R."/>
        </authorList>
    </citation>
    <scope>NUCLEOTIDE SEQUENCE</scope>
    <source>
        <strain evidence="3">G3-4614</strain>
    </source>
</reference>
<dbReference type="PANTHER" id="PTHR42915:SF1">
    <property type="entry name" value="PEPTIDOGLYCAN BETA-N-ACETYLMURAMIDASE NAMZ"/>
    <property type="match status" value="1"/>
</dbReference>
<accession>A0A9D9H5V1</accession>
<dbReference type="Pfam" id="PF20732">
    <property type="entry name" value="NamZ_C"/>
    <property type="match status" value="1"/>
</dbReference>
<dbReference type="Proteomes" id="UP000823636">
    <property type="component" value="Unassembled WGS sequence"/>
</dbReference>
<dbReference type="AlphaFoldDB" id="A0A9D9H5V1"/>
<protein>
    <submittedName>
        <fullName evidence="3">DUF1343 domain-containing protein</fullName>
    </submittedName>
</protein>
<gene>
    <name evidence="3" type="ORF">IAC54_01175</name>
</gene>
<evidence type="ECO:0000259" key="2">
    <source>
        <dbReference type="Pfam" id="PF20732"/>
    </source>
</evidence>
<dbReference type="InterPro" id="IPR008302">
    <property type="entry name" value="NamZ"/>
</dbReference>
<dbReference type="Gene3D" id="3.40.50.12170">
    <property type="entry name" value="Uncharacterised protein PF07075, DUF1343"/>
    <property type="match status" value="1"/>
</dbReference>
<dbReference type="Pfam" id="PF07075">
    <property type="entry name" value="NamZ_N"/>
    <property type="match status" value="1"/>
</dbReference>
<dbReference type="InterPro" id="IPR048502">
    <property type="entry name" value="NamZ_N"/>
</dbReference>
<comment type="caution">
    <text evidence="3">The sequence shown here is derived from an EMBL/GenBank/DDBJ whole genome shotgun (WGS) entry which is preliminary data.</text>
</comment>
<dbReference type="PANTHER" id="PTHR42915">
    <property type="entry name" value="HYPOTHETICAL 460 KDA PROTEIN IN FEUA-SIGW INTERGENIC REGION [PRECURSOR]"/>
    <property type="match status" value="1"/>
</dbReference>
<evidence type="ECO:0000259" key="1">
    <source>
        <dbReference type="Pfam" id="PF07075"/>
    </source>
</evidence>
<proteinExistence type="predicted"/>
<feature type="domain" description="Peptidoglycan beta-N-acetylmuramidase NamZ N-terminal" evidence="1">
    <location>
        <begin position="41"/>
        <end position="238"/>
    </location>
</feature>
<name>A0A9D9H5V1_9BACT</name>